<proteinExistence type="inferred from homology"/>
<evidence type="ECO:0000256" key="2">
    <source>
        <dbReference type="ARBA" id="ARBA00022676"/>
    </source>
</evidence>
<dbReference type="InterPro" id="IPR008928">
    <property type="entry name" value="6-hairpin_glycosidase_sf"/>
</dbReference>
<feature type="domain" description="Glycoside hydrolase family 65 C-terminal" evidence="6">
    <location>
        <begin position="732"/>
        <end position="790"/>
    </location>
</feature>
<dbReference type="InterPro" id="IPR037018">
    <property type="entry name" value="GH65_N"/>
</dbReference>
<dbReference type="InterPro" id="IPR005196">
    <property type="entry name" value="Glyco_hydro_65_N"/>
</dbReference>
<dbReference type="InterPro" id="IPR005195">
    <property type="entry name" value="Glyco_hydro_65_M"/>
</dbReference>
<comment type="similarity">
    <text evidence="1">Belongs to the glycosyl hydrolase 65 family.</text>
</comment>
<feature type="domain" description="Glycoside hydrolase family 65 central catalytic" evidence="5">
    <location>
        <begin position="324"/>
        <end position="720"/>
    </location>
</feature>
<evidence type="ECO:0000256" key="3">
    <source>
        <dbReference type="ARBA" id="ARBA00022679"/>
    </source>
</evidence>
<evidence type="ECO:0000259" key="7">
    <source>
        <dbReference type="Pfam" id="PF03636"/>
    </source>
</evidence>
<dbReference type="Gene3D" id="2.60.420.10">
    <property type="entry name" value="Maltose phosphorylase, domain 3"/>
    <property type="match status" value="1"/>
</dbReference>
<dbReference type="Gene3D" id="2.70.98.40">
    <property type="entry name" value="Glycoside hydrolase, family 65, N-terminal domain"/>
    <property type="match status" value="1"/>
</dbReference>
<dbReference type="InterPro" id="IPR011013">
    <property type="entry name" value="Gal_mutarotase_sf_dom"/>
</dbReference>
<dbReference type="GO" id="GO:0005975">
    <property type="term" value="P:carbohydrate metabolic process"/>
    <property type="evidence" value="ECO:0007669"/>
    <property type="project" value="InterPro"/>
</dbReference>
<keyword evidence="2" id="KW-0328">Glycosyltransferase</keyword>
<feature type="binding site" evidence="4">
    <location>
        <begin position="622"/>
        <end position="623"/>
    </location>
    <ligand>
        <name>substrate</name>
    </ligand>
</feature>
<dbReference type="InterPro" id="IPR005194">
    <property type="entry name" value="Glyco_hydro_65_C"/>
</dbReference>
<keyword evidence="3" id="KW-0808">Transferase</keyword>
<dbReference type="InterPro" id="IPR017045">
    <property type="entry name" value="Malt_Pase/Glycosyl_Hdrlase"/>
</dbReference>
<evidence type="ECO:0000256" key="4">
    <source>
        <dbReference type="PIRSR" id="PIRSR036289-51"/>
    </source>
</evidence>
<organism evidence="8">
    <name type="scientific">uncultured Alphaproteobacteria bacterium</name>
    <dbReference type="NCBI Taxonomy" id="91750"/>
    <lineage>
        <taxon>Bacteria</taxon>
        <taxon>Pseudomonadati</taxon>
        <taxon>Pseudomonadota</taxon>
        <taxon>Alphaproteobacteria</taxon>
        <taxon>environmental samples</taxon>
    </lineage>
</organism>
<dbReference type="EMBL" id="FLUO01000001">
    <property type="protein sequence ID" value="SBV92430.1"/>
    <property type="molecule type" value="Genomic_DNA"/>
</dbReference>
<dbReference type="Pfam" id="PF03633">
    <property type="entry name" value="Glyco_hydro_65C"/>
    <property type="match status" value="1"/>
</dbReference>
<dbReference type="Gene3D" id="1.50.10.10">
    <property type="match status" value="1"/>
</dbReference>
<dbReference type="GO" id="GO:0030246">
    <property type="term" value="F:carbohydrate binding"/>
    <property type="evidence" value="ECO:0007669"/>
    <property type="project" value="InterPro"/>
</dbReference>
<evidence type="ECO:0000259" key="5">
    <source>
        <dbReference type="Pfam" id="PF03632"/>
    </source>
</evidence>
<dbReference type="PIRSF" id="PIRSF036289">
    <property type="entry name" value="Glycosyl_hydrolase_malt_phosph"/>
    <property type="match status" value="1"/>
</dbReference>
<feature type="domain" description="Glycoside hydrolase family 65 N-terminal" evidence="7">
    <location>
        <begin position="8"/>
        <end position="269"/>
    </location>
</feature>
<evidence type="ECO:0000256" key="1">
    <source>
        <dbReference type="ARBA" id="ARBA00006768"/>
    </source>
</evidence>
<protein>
    <submittedName>
        <fullName evidence="8">Trehalose-6-phosphate phosphatase</fullName>
    </submittedName>
</protein>
<dbReference type="FunFam" id="1.50.10.10:FF:000053">
    <property type="entry name" value="Putative glycosyl hydrolase"/>
    <property type="match status" value="1"/>
</dbReference>
<dbReference type="GO" id="GO:0016757">
    <property type="term" value="F:glycosyltransferase activity"/>
    <property type="evidence" value="ECO:0007669"/>
    <property type="project" value="UniProtKB-KW"/>
</dbReference>
<dbReference type="PANTHER" id="PTHR11051">
    <property type="entry name" value="GLYCOSYL HYDROLASE-RELATED"/>
    <property type="match status" value="1"/>
</dbReference>
<reference evidence="8" key="1">
    <citation type="submission" date="2016-04" db="EMBL/GenBank/DDBJ databases">
        <authorList>
            <person name="Evans L.H."/>
            <person name="Alamgir A."/>
            <person name="Owens N."/>
            <person name="Weber N.D."/>
            <person name="Virtaneva K."/>
            <person name="Barbian K."/>
            <person name="Babar A."/>
            <person name="Rosenke K."/>
        </authorList>
    </citation>
    <scope>NUCLEOTIDE SEQUENCE</scope>
    <source>
        <strain evidence="8">86</strain>
    </source>
</reference>
<dbReference type="AlphaFoldDB" id="A0A212IZ34"/>
<dbReference type="PANTHER" id="PTHR11051:SF8">
    <property type="entry name" value="PROTEIN-GLUCOSYLGALACTOSYLHYDROXYLYSINE GLUCOSIDASE"/>
    <property type="match status" value="1"/>
</dbReference>
<gene>
    <name evidence="8" type="ORF">KL86APRO_10250</name>
</gene>
<accession>A0A212IZ34</accession>
<name>A0A212IZ34_9PROT</name>
<feature type="binding site" evidence="4">
    <location>
        <begin position="361"/>
        <end position="362"/>
    </location>
    <ligand>
        <name>substrate</name>
    </ligand>
</feature>
<dbReference type="Pfam" id="PF03632">
    <property type="entry name" value="Glyco_hydro_65m"/>
    <property type="match status" value="1"/>
</dbReference>
<dbReference type="InterPro" id="IPR012341">
    <property type="entry name" value="6hp_glycosidase-like_sf"/>
</dbReference>
<dbReference type="SUPFAM" id="SSF74650">
    <property type="entry name" value="Galactose mutarotase-like"/>
    <property type="match status" value="1"/>
</dbReference>
<evidence type="ECO:0000313" key="8">
    <source>
        <dbReference type="EMBL" id="SBV92430.1"/>
    </source>
</evidence>
<sequence length="804" mass="92444">MSEWSLVYDRYDPSEQGLREALCTTGNGYFCTRGAFPWVKAGDVHYPGTYVAGGYNRLISKIGEHDQEHEDLVNFPNWLGLTFRIDGGKWFDLDAVEVLSFEQSLDLQEGMLKHAIRFRHDKTRETTLTMRRFVHMGWPHHAAQEMVVVAQNWSGTIEFRSSLDGQVDNRGVARYSHLASHHLDYIKSGEFTGVLSPDTMIYLITRSSQSRMRVGMAARTRVFRSNVWQEDAPVTVNAIDGYVEALIPVEIARGEPIRVEKVCTLYTSRDKAISEAGLAAREALDRCRNIAQLQQTHIRAWANYWERCDIVLHPSLHEEQKILRLHIFHLLQSASNHTLDLDVGLPSRGWTGESYRGHVFWDEVFMLPFLTFRLPIVSRSLLEYRYLRLGRARLNAQLEGFRGAMFPWQSGSDGREESKAMHFDCATGTWTPDDSRRQRHVNAMIAWNVWHYFLASGDRRWMGLRGAEIIVLIARFFASLAKYDPAEDRYDIEGVLGPDQFHHGYPASQPHTGVRNNAYTNVMVAWLMDTVLTVLDVIDDIYRRELMQKLDIQREELDVWADMSMKMTVPFFGDGIISQFEGFEQLDDLDLEAYRAKYGDIARLDRILAAEGDDANRYKVCKQADVLMLYYLFTESELSALLFRLGYDFTEEHYRRTMNYYMERTTHGTTLSHLVHASILTRNNDPRAWDWMQRVLRADLADIIGGTTREGIHLGMMSGTADMFQRGFTGARVSDGILNLDPVFQDKIKQMKCKLRFHGNWLAIDMTLDRISINADSAWSEPVTICVRGECRKLSPGSTLVFKL</sequence>
<evidence type="ECO:0000259" key="6">
    <source>
        <dbReference type="Pfam" id="PF03633"/>
    </source>
</evidence>
<dbReference type="Pfam" id="PF03636">
    <property type="entry name" value="Glyco_hydro_65N"/>
    <property type="match status" value="1"/>
</dbReference>
<dbReference type="SUPFAM" id="SSF48208">
    <property type="entry name" value="Six-hairpin glycosidases"/>
    <property type="match status" value="1"/>
</dbReference>
<dbReference type="GO" id="GO:0004553">
    <property type="term" value="F:hydrolase activity, hydrolyzing O-glycosyl compounds"/>
    <property type="evidence" value="ECO:0007669"/>
    <property type="project" value="TreeGrafter"/>
</dbReference>